<evidence type="ECO:0000259" key="1">
    <source>
        <dbReference type="Pfam" id="PF04101"/>
    </source>
</evidence>
<accession>A0A177MPZ1</accession>
<comment type="caution">
    <text evidence="2">The sequence shown here is derived from an EMBL/GenBank/DDBJ whole genome shotgun (WGS) entry which is preliminary data.</text>
</comment>
<gene>
    <name evidence="2" type="ORF">A1332_00225</name>
</gene>
<dbReference type="InterPro" id="IPR007235">
    <property type="entry name" value="Glyco_trans_28_C"/>
</dbReference>
<dbReference type="EMBL" id="LUUG01000049">
    <property type="protein sequence ID" value="OAI07856.1"/>
    <property type="molecule type" value="Genomic_DNA"/>
</dbReference>
<dbReference type="Pfam" id="PF04101">
    <property type="entry name" value="Glyco_tran_28_C"/>
    <property type="match status" value="1"/>
</dbReference>
<protein>
    <recommendedName>
        <fullName evidence="1">Glycosyl transferase family 28 C-terminal domain-containing protein</fullName>
    </recommendedName>
</protein>
<sequence>MGRVLFCWELGAGYGHIAAFLPVARQLRANGHEVLFALKDLEYAEVLLAGDNFAYLQAPMRWPDDHPRPPASSYPGLILNAGFTYEIGLLTRAKAWQYLYQQLNPDLIVFDHAPTALLAAHGFNIPRAGFGNGFFSPPRISPMPNIRPWFRVADKVLSDIERQVLNTTNSVLARLNTPPLRILADLFEFAEDFICTFPELDHYKQWRSANYWGPTILQTAGIEPIWPSVGAEKIFAYLHPKYPGLEALLKQLRASPWSILVHIPGTTPAFIEKNSSANLHITPQPVMISAAAEQCDLAICHGGVATLSAFLLRGKPLLTLPFQIEQLISAQNAAALGAGAYVTVESKSPNFKTSLTELFRHEKYSQAARQFAEKYAGFSSTQQAIDIAARCETLMTNAHINGNN</sequence>
<evidence type="ECO:0000313" key="3">
    <source>
        <dbReference type="Proteomes" id="UP000078090"/>
    </source>
</evidence>
<proteinExistence type="predicted"/>
<dbReference type="OrthoDB" id="271062at2"/>
<evidence type="ECO:0000313" key="2">
    <source>
        <dbReference type="EMBL" id="OAI07856.1"/>
    </source>
</evidence>
<dbReference type="AlphaFoldDB" id="A0A177MPZ1"/>
<dbReference type="GO" id="GO:0016758">
    <property type="term" value="F:hexosyltransferase activity"/>
    <property type="evidence" value="ECO:0007669"/>
    <property type="project" value="InterPro"/>
</dbReference>
<dbReference type="SUPFAM" id="SSF53756">
    <property type="entry name" value="UDP-Glycosyltransferase/glycogen phosphorylase"/>
    <property type="match status" value="1"/>
</dbReference>
<dbReference type="PANTHER" id="PTHR21015:SF22">
    <property type="entry name" value="GLYCOSYLTRANSFERASE"/>
    <property type="match status" value="1"/>
</dbReference>
<dbReference type="Gene3D" id="3.40.50.2000">
    <property type="entry name" value="Glycogen Phosphorylase B"/>
    <property type="match status" value="2"/>
</dbReference>
<dbReference type="PANTHER" id="PTHR21015">
    <property type="entry name" value="UDP-N-ACETYLGLUCOSAMINE--N-ACETYLMURAMYL-(PENTAPEPTIDE) PYROPHOSPHORYL-UNDECAPRENOL N-ACETYLGLUCOSAMINE TRANSFERASE 1"/>
    <property type="match status" value="1"/>
</dbReference>
<name>A0A177MPZ1_METMH</name>
<reference evidence="3" key="1">
    <citation type="submission" date="2016-03" db="EMBL/GenBank/DDBJ databases">
        <authorList>
            <person name="Heylen K."/>
            <person name="De Vos P."/>
            <person name="Vekeman B."/>
        </authorList>
    </citation>
    <scope>NUCLEOTIDE SEQUENCE [LARGE SCALE GENOMIC DNA]</scope>
    <source>
        <strain evidence="3">R-45363</strain>
    </source>
</reference>
<feature type="domain" description="Glycosyl transferase family 28 C-terminal" evidence="1">
    <location>
        <begin position="287"/>
        <end position="368"/>
    </location>
</feature>
<dbReference type="Proteomes" id="UP000078090">
    <property type="component" value="Unassembled WGS sequence"/>
</dbReference>
<organism evidence="2 3">
    <name type="scientific">Methylomonas methanica</name>
    <dbReference type="NCBI Taxonomy" id="421"/>
    <lineage>
        <taxon>Bacteria</taxon>
        <taxon>Pseudomonadati</taxon>
        <taxon>Pseudomonadota</taxon>
        <taxon>Gammaproteobacteria</taxon>
        <taxon>Methylococcales</taxon>
        <taxon>Methylococcaceae</taxon>
        <taxon>Methylomonas</taxon>
    </lineage>
</organism>